<feature type="transmembrane region" description="Helical" evidence="7">
    <location>
        <begin position="77"/>
        <end position="95"/>
    </location>
</feature>
<evidence type="ECO:0000256" key="3">
    <source>
        <dbReference type="ARBA" id="ARBA00022475"/>
    </source>
</evidence>
<dbReference type="CDD" id="cd06173">
    <property type="entry name" value="MFS_MefA_like"/>
    <property type="match status" value="1"/>
</dbReference>
<reference evidence="9 10" key="1">
    <citation type="submission" date="2020-01" db="EMBL/GenBank/DDBJ databases">
        <title>Genome analysis of Anaerocolumna sp. CBA3638.</title>
        <authorList>
            <person name="Kim J."/>
            <person name="Roh S.W."/>
        </authorList>
    </citation>
    <scope>NUCLEOTIDE SEQUENCE [LARGE SCALE GENOMIC DNA]</scope>
    <source>
        <strain evidence="9 10">CBA3638</strain>
    </source>
</reference>
<dbReference type="GO" id="GO:0022857">
    <property type="term" value="F:transmembrane transporter activity"/>
    <property type="evidence" value="ECO:0007669"/>
    <property type="project" value="InterPro"/>
</dbReference>
<feature type="transmembrane region" description="Helical" evidence="7">
    <location>
        <begin position="169"/>
        <end position="189"/>
    </location>
</feature>
<evidence type="ECO:0000256" key="6">
    <source>
        <dbReference type="ARBA" id="ARBA00023136"/>
    </source>
</evidence>
<dbReference type="PROSITE" id="PS50850">
    <property type="entry name" value="MFS"/>
    <property type="match status" value="1"/>
</dbReference>
<sequence>MKGAGKKINKNLLLLLLGRMVSDTGTGIQMVIIPLYIIDVGGSSATVGLFSFLCLMPTLLVYPFAGVLGDRLNRKRIMITTDLASALVILILAVISHNGSMSLTVMLLVQVIVSILYGFFDPATKGMLPQLVSKDELTQANSILASLRTLAGVISPVLGAALYTNLGVSALFFLNGISFLISGSCSLFIRYKHWDREQVSGETRFLAELSEGVKFILNNLSIRRFCTFFLIIYAMIQPLFTVVLPLFFRNSLKYSDTQYGYLQMAMILGALFGSILVGLLFSKEKVIKSLITGCSMQMVMLTAFYALLLPGSISLLGNDTILYFSLLAGVLCLLSLAIMFINVPVQTFIQKATPDAYMSRVFSIVGMISKGGMPFGALLYGIILSKIQLHWVLLGVLLLMLLISVLFSRGLLKTSELN</sequence>
<dbReference type="AlphaFoldDB" id="A0A6P1TPP5"/>
<feature type="transmembrane region" description="Helical" evidence="7">
    <location>
        <begin position="321"/>
        <end position="341"/>
    </location>
</feature>
<evidence type="ECO:0000256" key="1">
    <source>
        <dbReference type="ARBA" id="ARBA00004651"/>
    </source>
</evidence>
<keyword evidence="3" id="KW-1003">Cell membrane</keyword>
<keyword evidence="6 7" id="KW-0472">Membrane</keyword>
<feature type="transmembrane region" description="Helical" evidence="7">
    <location>
        <begin position="260"/>
        <end position="282"/>
    </location>
</feature>
<dbReference type="Gene3D" id="1.20.1250.20">
    <property type="entry name" value="MFS general substrate transporter like domains"/>
    <property type="match status" value="1"/>
</dbReference>
<dbReference type="Pfam" id="PF07690">
    <property type="entry name" value="MFS_1"/>
    <property type="match status" value="1"/>
</dbReference>
<dbReference type="GO" id="GO:0005886">
    <property type="term" value="C:plasma membrane"/>
    <property type="evidence" value="ECO:0007669"/>
    <property type="project" value="UniProtKB-SubCell"/>
</dbReference>
<evidence type="ECO:0000313" key="9">
    <source>
        <dbReference type="EMBL" id="QHQ61595.1"/>
    </source>
</evidence>
<organism evidence="9 10">
    <name type="scientific">Anaerocolumna sedimenticola</name>
    <dbReference type="NCBI Taxonomy" id="2696063"/>
    <lineage>
        <taxon>Bacteria</taxon>
        <taxon>Bacillati</taxon>
        <taxon>Bacillota</taxon>
        <taxon>Clostridia</taxon>
        <taxon>Lachnospirales</taxon>
        <taxon>Lachnospiraceae</taxon>
        <taxon>Anaerocolumna</taxon>
    </lineage>
</organism>
<keyword evidence="4 7" id="KW-0812">Transmembrane</keyword>
<protein>
    <submittedName>
        <fullName evidence="9">MFS transporter</fullName>
    </submittedName>
</protein>
<feature type="transmembrane region" description="Helical" evidence="7">
    <location>
        <begin position="389"/>
        <end position="412"/>
    </location>
</feature>
<comment type="subcellular location">
    <subcellularLocation>
        <location evidence="1">Cell membrane</location>
        <topology evidence="1">Multi-pass membrane protein</topology>
    </subcellularLocation>
</comment>
<feature type="transmembrane region" description="Helical" evidence="7">
    <location>
        <begin position="44"/>
        <end position="65"/>
    </location>
</feature>
<evidence type="ECO:0000256" key="4">
    <source>
        <dbReference type="ARBA" id="ARBA00022692"/>
    </source>
</evidence>
<dbReference type="InterPro" id="IPR011701">
    <property type="entry name" value="MFS"/>
</dbReference>
<dbReference type="EMBL" id="CP048000">
    <property type="protein sequence ID" value="QHQ61595.1"/>
    <property type="molecule type" value="Genomic_DNA"/>
</dbReference>
<proteinExistence type="predicted"/>
<feature type="transmembrane region" description="Helical" evidence="7">
    <location>
        <begin position="141"/>
        <end position="163"/>
    </location>
</feature>
<dbReference type="RefSeq" id="WP_161838420.1">
    <property type="nucleotide sequence ID" value="NZ_CP048000.1"/>
</dbReference>
<feature type="transmembrane region" description="Helical" evidence="7">
    <location>
        <begin position="225"/>
        <end position="248"/>
    </location>
</feature>
<feature type="transmembrane region" description="Helical" evidence="7">
    <location>
        <begin position="361"/>
        <end position="383"/>
    </location>
</feature>
<evidence type="ECO:0000256" key="7">
    <source>
        <dbReference type="SAM" id="Phobius"/>
    </source>
</evidence>
<name>A0A6P1TPP5_9FIRM</name>
<feature type="transmembrane region" description="Helical" evidence="7">
    <location>
        <begin position="289"/>
        <end position="309"/>
    </location>
</feature>
<feature type="transmembrane region" description="Helical" evidence="7">
    <location>
        <begin position="101"/>
        <end position="120"/>
    </location>
</feature>
<dbReference type="InterPro" id="IPR036259">
    <property type="entry name" value="MFS_trans_sf"/>
</dbReference>
<evidence type="ECO:0000256" key="5">
    <source>
        <dbReference type="ARBA" id="ARBA00022989"/>
    </source>
</evidence>
<feature type="domain" description="Major facilitator superfamily (MFS) profile" evidence="8">
    <location>
        <begin position="11"/>
        <end position="416"/>
    </location>
</feature>
<evidence type="ECO:0000259" key="8">
    <source>
        <dbReference type="PROSITE" id="PS50850"/>
    </source>
</evidence>
<dbReference type="PANTHER" id="PTHR23513:SF6">
    <property type="entry name" value="MAJOR FACILITATOR SUPERFAMILY ASSOCIATED DOMAIN-CONTAINING PROTEIN"/>
    <property type="match status" value="1"/>
</dbReference>
<dbReference type="Proteomes" id="UP000464314">
    <property type="component" value="Chromosome"/>
</dbReference>
<evidence type="ECO:0000256" key="2">
    <source>
        <dbReference type="ARBA" id="ARBA00022448"/>
    </source>
</evidence>
<keyword evidence="10" id="KW-1185">Reference proteome</keyword>
<evidence type="ECO:0000313" key="10">
    <source>
        <dbReference type="Proteomes" id="UP000464314"/>
    </source>
</evidence>
<accession>A0A6P1TPP5</accession>
<feature type="transmembrane region" description="Helical" evidence="7">
    <location>
        <begin position="12"/>
        <end position="38"/>
    </location>
</feature>
<keyword evidence="5 7" id="KW-1133">Transmembrane helix</keyword>
<dbReference type="KEGG" id="anr:Ana3638_13100"/>
<gene>
    <name evidence="9" type="ORF">Ana3638_13100</name>
</gene>
<dbReference type="SUPFAM" id="SSF103473">
    <property type="entry name" value="MFS general substrate transporter"/>
    <property type="match status" value="1"/>
</dbReference>
<dbReference type="PANTHER" id="PTHR23513">
    <property type="entry name" value="INTEGRAL MEMBRANE EFFLUX PROTEIN-RELATED"/>
    <property type="match status" value="1"/>
</dbReference>
<dbReference type="InterPro" id="IPR020846">
    <property type="entry name" value="MFS_dom"/>
</dbReference>
<keyword evidence="2" id="KW-0813">Transport</keyword>